<keyword evidence="3" id="KW-1185">Reference proteome</keyword>
<gene>
    <name evidence="2" type="ORF">SASPL_134453</name>
</gene>
<feature type="compositionally biased region" description="Basic and acidic residues" evidence="1">
    <location>
        <begin position="106"/>
        <end position="128"/>
    </location>
</feature>
<evidence type="ECO:0000313" key="2">
    <source>
        <dbReference type="EMBL" id="KAG6406842.1"/>
    </source>
</evidence>
<feature type="region of interest" description="Disordered" evidence="1">
    <location>
        <begin position="104"/>
        <end position="128"/>
    </location>
</feature>
<dbReference type="GO" id="GO:0009507">
    <property type="term" value="C:chloroplast"/>
    <property type="evidence" value="ECO:0007669"/>
    <property type="project" value="InterPro"/>
</dbReference>
<protein>
    <recommendedName>
        <fullName evidence="4">50S ribosomal protein 6, chloroplastic</fullName>
    </recommendedName>
</protein>
<dbReference type="EMBL" id="PNBA02000012">
    <property type="protein sequence ID" value="KAG6406842.1"/>
    <property type="molecule type" value="Genomic_DNA"/>
</dbReference>
<evidence type="ECO:0000256" key="1">
    <source>
        <dbReference type="SAM" id="MobiDB-lite"/>
    </source>
</evidence>
<dbReference type="InterPro" id="IPR020526">
    <property type="entry name" value="Ribosomal_cL38"/>
</dbReference>
<proteinExistence type="predicted"/>
<reference evidence="2" key="2">
    <citation type="submission" date="2020-08" db="EMBL/GenBank/DDBJ databases">
        <title>Plant Genome Project.</title>
        <authorList>
            <person name="Zhang R.-G."/>
        </authorList>
    </citation>
    <scope>NUCLEOTIDE SEQUENCE</scope>
    <source>
        <strain evidence="2">Huo1</strain>
        <tissue evidence="2">Leaf</tissue>
    </source>
</reference>
<dbReference type="Proteomes" id="UP000298416">
    <property type="component" value="Unassembled WGS sequence"/>
</dbReference>
<dbReference type="Pfam" id="PF17257">
    <property type="entry name" value="DUF5323"/>
    <property type="match status" value="1"/>
</dbReference>
<dbReference type="GO" id="GO:0006412">
    <property type="term" value="P:translation"/>
    <property type="evidence" value="ECO:0007669"/>
    <property type="project" value="InterPro"/>
</dbReference>
<dbReference type="PANTHER" id="PTHR36798:SF2">
    <property type="entry name" value="LARGE RIBOSOMAL SUBUNIT PROTEIN CL38"/>
    <property type="match status" value="1"/>
</dbReference>
<dbReference type="GO" id="GO:0019843">
    <property type="term" value="F:rRNA binding"/>
    <property type="evidence" value="ECO:0007669"/>
    <property type="project" value="InterPro"/>
</dbReference>
<feature type="region of interest" description="Disordered" evidence="1">
    <location>
        <begin position="16"/>
        <end position="81"/>
    </location>
</feature>
<dbReference type="PANTHER" id="PTHR36798">
    <property type="entry name" value="50S RIBOSOMAL PROTEIN 6, CHLOROPLASTIC"/>
    <property type="match status" value="1"/>
</dbReference>
<accession>A0A8X8ZJ23</accession>
<dbReference type="AlphaFoldDB" id="A0A8X8ZJ23"/>
<name>A0A8X8ZJ23_SALSN</name>
<comment type="caution">
    <text evidence="2">The sequence shown here is derived from an EMBL/GenBank/DDBJ whole genome shotgun (WGS) entry which is preliminary data.</text>
</comment>
<feature type="compositionally biased region" description="Basic residues" evidence="1">
    <location>
        <begin position="47"/>
        <end position="63"/>
    </location>
</feature>
<reference evidence="2" key="1">
    <citation type="submission" date="2018-01" db="EMBL/GenBank/DDBJ databases">
        <authorList>
            <person name="Mao J.F."/>
        </authorList>
    </citation>
    <scope>NUCLEOTIDE SEQUENCE</scope>
    <source>
        <strain evidence="2">Huo1</strain>
        <tissue evidence="2">Leaf</tissue>
    </source>
</reference>
<sequence length="128" mass="13772">MSVSAIFGTRLALPPPSAAAATKAFPPPPSRLSVGSGGLAIECSSRPQKKATKHHMKSRPRKSRPSDIRRGPAVYPPLPPLPSEWTLVSDDSAVAACCPVRVKRNTNHERPLADHDEPETIDRLHNGT</sequence>
<dbReference type="GO" id="GO:0003735">
    <property type="term" value="F:structural constituent of ribosome"/>
    <property type="evidence" value="ECO:0007669"/>
    <property type="project" value="InterPro"/>
</dbReference>
<evidence type="ECO:0008006" key="4">
    <source>
        <dbReference type="Google" id="ProtNLM"/>
    </source>
</evidence>
<organism evidence="2">
    <name type="scientific">Salvia splendens</name>
    <name type="common">Scarlet sage</name>
    <dbReference type="NCBI Taxonomy" id="180675"/>
    <lineage>
        <taxon>Eukaryota</taxon>
        <taxon>Viridiplantae</taxon>
        <taxon>Streptophyta</taxon>
        <taxon>Embryophyta</taxon>
        <taxon>Tracheophyta</taxon>
        <taxon>Spermatophyta</taxon>
        <taxon>Magnoliopsida</taxon>
        <taxon>eudicotyledons</taxon>
        <taxon>Gunneridae</taxon>
        <taxon>Pentapetalae</taxon>
        <taxon>asterids</taxon>
        <taxon>lamiids</taxon>
        <taxon>Lamiales</taxon>
        <taxon>Lamiaceae</taxon>
        <taxon>Nepetoideae</taxon>
        <taxon>Mentheae</taxon>
        <taxon>Salviinae</taxon>
        <taxon>Salvia</taxon>
        <taxon>Salvia subgen. Calosphace</taxon>
        <taxon>core Calosphace</taxon>
    </lineage>
</organism>
<dbReference type="GO" id="GO:0005840">
    <property type="term" value="C:ribosome"/>
    <property type="evidence" value="ECO:0007669"/>
    <property type="project" value="InterPro"/>
</dbReference>
<evidence type="ECO:0000313" key="3">
    <source>
        <dbReference type="Proteomes" id="UP000298416"/>
    </source>
</evidence>